<dbReference type="GeneID" id="97398792"/>
<keyword evidence="1" id="KW-0812">Transmembrane</keyword>
<keyword evidence="3" id="KW-1185">Reference proteome</keyword>
<dbReference type="Proteomes" id="UP000010931">
    <property type="component" value="Unassembled WGS sequence"/>
</dbReference>
<organism evidence="2 3">
    <name type="scientific">Streptomyces turgidiscabies (strain Car8)</name>
    <dbReference type="NCBI Taxonomy" id="698760"/>
    <lineage>
        <taxon>Bacteria</taxon>
        <taxon>Bacillati</taxon>
        <taxon>Actinomycetota</taxon>
        <taxon>Actinomycetes</taxon>
        <taxon>Kitasatosporales</taxon>
        <taxon>Streptomycetaceae</taxon>
        <taxon>Streptomyces</taxon>
    </lineage>
</organism>
<gene>
    <name evidence="2" type="ORF">STRTUCAR8_09227</name>
</gene>
<feature type="transmembrane region" description="Helical" evidence="1">
    <location>
        <begin position="142"/>
        <end position="163"/>
    </location>
</feature>
<evidence type="ECO:0000313" key="2">
    <source>
        <dbReference type="EMBL" id="ELP64618.1"/>
    </source>
</evidence>
<sequence>MPLTIAEQRQLVSIGNASTYVLGLDGIWTTRLAADVPEPGSDAASELIDVGTEMATLLTHIHEHVKLLDRFADEMDELISTVGYVKEHLPVEAEEFRQHLREALQYVDGYAPEEAKDILAKIDLIRSGEVVAGDLKVKMRGALLIIAGAVALGAGIVIVALGVEDFGGPIQHTCRQVGGTMFKQGLQDWRAASDAQG</sequence>
<reference evidence="2 3" key="1">
    <citation type="journal article" date="2011" name="Plasmid">
        <title>Streptomyces turgidiscabies Car8 contains a modular pathogenicity island that shares virulence genes with other actinobacterial plant pathogens.</title>
        <authorList>
            <person name="Huguet-Tapia J.C."/>
            <person name="Badger J.H."/>
            <person name="Loria R."/>
            <person name="Pettis G.S."/>
        </authorList>
    </citation>
    <scope>NUCLEOTIDE SEQUENCE [LARGE SCALE GENOMIC DNA]</scope>
    <source>
        <strain evidence="2 3">Car8</strain>
    </source>
</reference>
<protein>
    <submittedName>
        <fullName evidence="2">Uncharacterized protein</fullName>
    </submittedName>
</protein>
<accession>L7EYY3</accession>
<dbReference type="AlphaFoldDB" id="L7EYY3"/>
<keyword evidence="1" id="KW-0472">Membrane</keyword>
<dbReference type="RefSeq" id="WP_006380379.1">
    <property type="nucleotide sequence ID" value="NZ_AEJB01000441.1"/>
</dbReference>
<evidence type="ECO:0000256" key="1">
    <source>
        <dbReference type="SAM" id="Phobius"/>
    </source>
</evidence>
<name>L7EYY3_STRT8</name>
<keyword evidence="1" id="KW-1133">Transmembrane helix</keyword>
<evidence type="ECO:0000313" key="3">
    <source>
        <dbReference type="Proteomes" id="UP000010931"/>
    </source>
</evidence>
<proteinExistence type="predicted"/>
<dbReference type="EMBL" id="AEJB01000441">
    <property type="protein sequence ID" value="ELP64618.1"/>
    <property type="molecule type" value="Genomic_DNA"/>
</dbReference>
<comment type="caution">
    <text evidence="2">The sequence shown here is derived from an EMBL/GenBank/DDBJ whole genome shotgun (WGS) entry which is preliminary data.</text>
</comment>
<dbReference type="PATRIC" id="fig|698760.3.peg.6559"/>